<organism evidence="2 3">
    <name type="scientific">Chitinophaga defluvii</name>
    <dbReference type="NCBI Taxonomy" id="3163343"/>
    <lineage>
        <taxon>Bacteria</taxon>
        <taxon>Pseudomonadati</taxon>
        <taxon>Bacteroidota</taxon>
        <taxon>Chitinophagia</taxon>
        <taxon>Chitinophagales</taxon>
        <taxon>Chitinophagaceae</taxon>
        <taxon>Chitinophaga</taxon>
    </lineage>
</organism>
<feature type="domain" description="DinB-like" evidence="1">
    <location>
        <begin position="21"/>
        <end position="183"/>
    </location>
</feature>
<evidence type="ECO:0000259" key="1">
    <source>
        <dbReference type="Pfam" id="PF12867"/>
    </source>
</evidence>
<dbReference type="Gene3D" id="1.20.120.450">
    <property type="entry name" value="dinb family like domain"/>
    <property type="match status" value="1"/>
</dbReference>
<dbReference type="RefSeq" id="WP_354662164.1">
    <property type="nucleotide sequence ID" value="NZ_JBEXAC010000002.1"/>
</dbReference>
<evidence type="ECO:0000313" key="3">
    <source>
        <dbReference type="Proteomes" id="UP001549749"/>
    </source>
</evidence>
<dbReference type="EMBL" id="JBEXAC010000002">
    <property type="protein sequence ID" value="MET6999600.1"/>
    <property type="molecule type" value="Genomic_DNA"/>
</dbReference>
<proteinExistence type="predicted"/>
<accession>A0ABV2T978</accession>
<protein>
    <submittedName>
        <fullName evidence="2">DinB family protein</fullName>
    </submittedName>
</protein>
<evidence type="ECO:0000313" key="2">
    <source>
        <dbReference type="EMBL" id="MET6999600.1"/>
    </source>
</evidence>
<keyword evidence="3" id="KW-1185">Reference proteome</keyword>
<comment type="caution">
    <text evidence="2">The sequence shown here is derived from an EMBL/GenBank/DDBJ whole genome shotgun (WGS) entry which is preliminary data.</text>
</comment>
<reference evidence="2 3" key="1">
    <citation type="submission" date="2024-06" db="EMBL/GenBank/DDBJ databases">
        <title>Chitinophaga defluvii sp. nov., isolated from municipal sewage.</title>
        <authorList>
            <person name="Zhang L."/>
        </authorList>
    </citation>
    <scope>NUCLEOTIDE SEQUENCE [LARGE SCALE GENOMIC DNA]</scope>
    <source>
        <strain evidence="2 3">H8</strain>
    </source>
</reference>
<sequence>MSSINSEVLLQTLQQQVKAFQATVTQEFSHLPAPILLASPAYGKWSVAQCLEHLNSYGRYYIPVLEKALQKAEQLHSSPAKDFKGSWIGNYFTNLMQPRENGQLRSRMKSPKDHQPPVKLDSDLVIRTFLQQQQAIDALLQRAKKVNIQTVKVPISISRWIKLSAGDTFRFLIAHEQRHLLQASQALAGMTAELAIIGR</sequence>
<dbReference type="Proteomes" id="UP001549749">
    <property type="component" value="Unassembled WGS sequence"/>
</dbReference>
<name>A0ABV2T978_9BACT</name>
<dbReference type="SUPFAM" id="SSF109854">
    <property type="entry name" value="DinB/YfiT-like putative metalloenzymes"/>
    <property type="match status" value="1"/>
</dbReference>
<gene>
    <name evidence="2" type="ORF">ABR189_19585</name>
</gene>
<dbReference type="Pfam" id="PF12867">
    <property type="entry name" value="DinB_2"/>
    <property type="match status" value="1"/>
</dbReference>
<dbReference type="InterPro" id="IPR024775">
    <property type="entry name" value="DinB-like"/>
</dbReference>
<dbReference type="InterPro" id="IPR034660">
    <property type="entry name" value="DinB/YfiT-like"/>
</dbReference>